<evidence type="ECO:0000313" key="2">
    <source>
        <dbReference type="Proteomes" id="UP000183832"/>
    </source>
</evidence>
<gene>
    <name evidence="1" type="ORF">CLUMA_CG011256</name>
</gene>
<accession>A0A1J1IHF9</accession>
<keyword evidence="2" id="KW-1185">Reference proteome</keyword>
<dbReference type="AlphaFoldDB" id="A0A1J1IHF9"/>
<reference evidence="1 2" key="1">
    <citation type="submission" date="2015-04" db="EMBL/GenBank/DDBJ databases">
        <authorList>
            <person name="Syromyatnikov M.Y."/>
            <person name="Popov V.N."/>
        </authorList>
    </citation>
    <scope>NUCLEOTIDE SEQUENCE [LARGE SCALE GENOMIC DNA]</scope>
</reference>
<proteinExistence type="predicted"/>
<sequence length="27" mass="3112">MKCSDQFQVNSRRISLLGHFSKVKSSK</sequence>
<dbReference type="EMBL" id="CVRI01000047">
    <property type="protein sequence ID" value="CRK97881.1"/>
    <property type="molecule type" value="Genomic_DNA"/>
</dbReference>
<name>A0A1J1IHF9_9DIPT</name>
<evidence type="ECO:0000313" key="1">
    <source>
        <dbReference type="EMBL" id="CRK97881.1"/>
    </source>
</evidence>
<protein>
    <submittedName>
        <fullName evidence="1">CLUMA_CG011256, isoform A</fullName>
    </submittedName>
</protein>
<dbReference type="Proteomes" id="UP000183832">
    <property type="component" value="Unassembled WGS sequence"/>
</dbReference>
<organism evidence="1 2">
    <name type="scientific">Clunio marinus</name>
    <dbReference type="NCBI Taxonomy" id="568069"/>
    <lineage>
        <taxon>Eukaryota</taxon>
        <taxon>Metazoa</taxon>
        <taxon>Ecdysozoa</taxon>
        <taxon>Arthropoda</taxon>
        <taxon>Hexapoda</taxon>
        <taxon>Insecta</taxon>
        <taxon>Pterygota</taxon>
        <taxon>Neoptera</taxon>
        <taxon>Endopterygota</taxon>
        <taxon>Diptera</taxon>
        <taxon>Nematocera</taxon>
        <taxon>Chironomoidea</taxon>
        <taxon>Chironomidae</taxon>
        <taxon>Clunio</taxon>
    </lineage>
</organism>